<dbReference type="PROSITE" id="PS51257">
    <property type="entry name" value="PROKAR_LIPOPROTEIN"/>
    <property type="match status" value="1"/>
</dbReference>
<evidence type="ECO:0000313" key="2">
    <source>
        <dbReference type="Proteomes" id="UP000238949"/>
    </source>
</evidence>
<comment type="caution">
    <text evidence="1">The sequence shown here is derived from an EMBL/GenBank/DDBJ whole genome shotgun (WGS) entry which is preliminary data.</text>
</comment>
<organism evidence="1 2">
    <name type="scientific">Alteromonas alba</name>
    <dbReference type="NCBI Taxonomy" id="2079529"/>
    <lineage>
        <taxon>Bacteria</taxon>
        <taxon>Pseudomonadati</taxon>
        <taxon>Pseudomonadota</taxon>
        <taxon>Gammaproteobacteria</taxon>
        <taxon>Alteromonadales</taxon>
        <taxon>Alteromonadaceae</taxon>
        <taxon>Alteromonas/Salinimonas group</taxon>
        <taxon>Alteromonas</taxon>
    </lineage>
</organism>
<reference evidence="2" key="1">
    <citation type="journal article" date="2020" name="Int. J. Syst. Evol. Microbiol.">
        <title>Alteromonas alba sp. nov., a marine bacterium isolated from the seawater of the West Pacific Ocean.</title>
        <authorList>
            <person name="Sun C."/>
            <person name="Wu Y.-H."/>
            <person name="Xamxidin M."/>
            <person name="Cheng H."/>
            <person name="Xu X.-W."/>
        </authorList>
    </citation>
    <scope>NUCLEOTIDE SEQUENCE [LARGE SCALE GENOMIC DNA]</scope>
    <source>
        <strain evidence="2">190</strain>
    </source>
</reference>
<gene>
    <name evidence="1" type="ORF">C6Y40_23770</name>
</gene>
<evidence type="ECO:0008006" key="3">
    <source>
        <dbReference type="Google" id="ProtNLM"/>
    </source>
</evidence>
<proteinExistence type="predicted"/>
<dbReference type="AlphaFoldDB" id="A0A2S9V3N8"/>
<dbReference type="SUPFAM" id="SSF51126">
    <property type="entry name" value="Pectin lyase-like"/>
    <property type="match status" value="1"/>
</dbReference>
<sequence length="457" mass="50963">MRHSELKRRNILKVMALASLASISCKPVVEGRAPIYHFFENLDELEANKSKLHVADSVRVGARNLDFKVVLRTTLHNESGSVPGFNYIELSETQLALKLEQLPSQFEPNHFGHSEGKTNSIALLFYCADKFNKPIYIPTGEYLVNIPLGPFHRALTIKGDGPTKSILRTDNNFDGWLLEFIDTGFVASGWKKENNSIKFDDEVSGVTIQNVGFVSNSKNIEAGCLKFCDRNDNVIIQNVYIHHFSLGAFVCGICKVRKTAYLRESVISNLTIRQCGNRKNASMTIQSDGVGDASNQIDFYSLKIIWPNGPGLVIQNFNDNIPIRRLYFYSLMLHGKEERKDYGADLLAIKGDVTNVSFANARANANEIDSAAISLDELNSKSPRGIDIHLDITTGYGDGVRVFAGQNIRIWLHSIFVEQTGLIVGDNLVGPLYVHANLNQLTTNINQTTDKIHLLNF</sequence>
<dbReference type="InterPro" id="IPR011050">
    <property type="entry name" value="Pectin_lyase_fold/virulence"/>
</dbReference>
<dbReference type="EMBL" id="PVNP01000216">
    <property type="protein sequence ID" value="PRO71076.1"/>
    <property type="molecule type" value="Genomic_DNA"/>
</dbReference>
<evidence type="ECO:0000313" key="1">
    <source>
        <dbReference type="EMBL" id="PRO71076.1"/>
    </source>
</evidence>
<dbReference type="RefSeq" id="WP_105936872.1">
    <property type="nucleotide sequence ID" value="NZ_PVNP01000216.1"/>
</dbReference>
<dbReference type="Proteomes" id="UP000238949">
    <property type="component" value="Unassembled WGS sequence"/>
</dbReference>
<protein>
    <recommendedName>
        <fullName evidence="3">Glycoside hydrolase</fullName>
    </recommendedName>
</protein>
<accession>A0A2S9V3N8</accession>
<name>A0A2S9V3N8_9ALTE</name>
<keyword evidence="2" id="KW-1185">Reference proteome</keyword>